<feature type="region of interest" description="Disordered" evidence="1">
    <location>
        <begin position="242"/>
        <end position="264"/>
    </location>
</feature>
<proteinExistence type="predicted"/>
<evidence type="ECO:0000256" key="1">
    <source>
        <dbReference type="SAM" id="MobiDB-lite"/>
    </source>
</evidence>
<feature type="transmembrane region" description="Helical" evidence="2">
    <location>
        <begin position="53"/>
        <end position="71"/>
    </location>
</feature>
<dbReference type="EMBL" id="VLLP01000001">
    <property type="protein sequence ID" value="TWJ27038.1"/>
    <property type="molecule type" value="Genomic_DNA"/>
</dbReference>
<feature type="compositionally biased region" description="Basic and acidic residues" evidence="1">
    <location>
        <begin position="243"/>
        <end position="253"/>
    </location>
</feature>
<dbReference type="InterPro" id="IPR018649">
    <property type="entry name" value="SHOCT"/>
</dbReference>
<keyword evidence="2" id="KW-0472">Membrane</keyword>
<reference evidence="3 4" key="1">
    <citation type="submission" date="2019-07" db="EMBL/GenBank/DDBJ databases">
        <title>R&amp;d 2014.</title>
        <authorList>
            <person name="Klenk H.-P."/>
        </authorList>
    </citation>
    <scope>NUCLEOTIDE SEQUENCE [LARGE SCALE GENOMIC DNA]</scope>
    <source>
        <strain evidence="3 4">DSM 43912</strain>
    </source>
</reference>
<accession>A0A562WA99</accession>
<gene>
    <name evidence="3" type="ORF">JD81_00521</name>
</gene>
<keyword evidence="2" id="KW-0812">Transmembrane</keyword>
<keyword evidence="4" id="KW-1185">Reference proteome</keyword>
<feature type="transmembrane region" description="Helical" evidence="2">
    <location>
        <begin position="83"/>
        <end position="102"/>
    </location>
</feature>
<feature type="compositionally biased region" description="Basic residues" evidence="1">
    <location>
        <begin position="254"/>
        <end position="264"/>
    </location>
</feature>
<organism evidence="3 4">
    <name type="scientific">Micromonospora sagamiensis</name>
    <dbReference type="NCBI Taxonomy" id="47875"/>
    <lineage>
        <taxon>Bacteria</taxon>
        <taxon>Bacillati</taxon>
        <taxon>Actinomycetota</taxon>
        <taxon>Actinomycetes</taxon>
        <taxon>Micromonosporales</taxon>
        <taxon>Micromonosporaceae</taxon>
        <taxon>Micromonospora</taxon>
    </lineage>
</organism>
<keyword evidence="2" id="KW-1133">Transmembrane helix</keyword>
<evidence type="ECO:0000313" key="4">
    <source>
        <dbReference type="Proteomes" id="UP000319728"/>
    </source>
</evidence>
<dbReference type="AlphaFoldDB" id="A0A562WA99"/>
<feature type="region of interest" description="Disordered" evidence="1">
    <location>
        <begin position="140"/>
        <end position="171"/>
    </location>
</feature>
<evidence type="ECO:0000313" key="3">
    <source>
        <dbReference type="EMBL" id="TWJ27038.1"/>
    </source>
</evidence>
<dbReference type="Proteomes" id="UP000319728">
    <property type="component" value="Unassembled WGS sequence"/>
</dbReference>
<protein>
    <submittedName>
        <fullName evidence="3">Putative oligomerization/nucleic acid binding protein</fullName>
    </submittedName>
</protein>
<evidence type="ECO:0000256" key="2">
    <source>
        <dbReference type="SAM" id="Phobius"/>
    </source>
</evidence>
<name>A0A562WA99_9ACTN</name>
<sequence>MKTVAREIASLVTGLIGIVLLGIGLNQVLDIGSCSSGGSYVVARPCPEGTTGLFWLSMAGAIMWILGIIVSKRNFSGPGAGQVLWTVGFAGGGAALLVKVLTQSSMPPDARLGASIVAAVFIPMGLVVGIVGIVQLVRQRGGDGSGSRRTTDGARTGAPRRQGGPTDASDSWSRLKVLNGLRSMRVLTREEYDALKADLADSEPNGLRKPGVDRVALIRQLADQRGSGTLSAEEFEARKRRVMRGEPVDSSERPRRRIWSRSAR</sequence>
<dbReference type="RefSeq" id="WP_145815436.1">
    <property type="nucleotide sequence ID" value="NZ_AP023438.1"/>
</dbReference>
<comment type="caution">
    <text evidence="3">The sequence shown here is derived from an EMBL/GenBank/DDBJ whole genome shotgun (WGS) entry which is preliminary data.</text>
</comment>
<dbReference type="Pfam" id="PF09851">
    <property type="entry name" value="SHOCT"/>
    <property type="match status" value="1"/>
</dbReference>
<feature type="transmembrane region" description="Helical" evidence="2">
    <location>
        <begin position="114"/>
        <end position="137"/>
    </location>
</feature>
<dbReference type="OrthoDB" id="3388510at2"/>